<proteinExistence type="predicted"/>
<dbReference type="AlphaFoldDB" id="A0A172W6K1"/>
<reference evidence="2" key="1">
    <citation type="submission" date="2016-03" db="EMBL/GenBank/DDBJ databases">
        <title>The complete mitochondrial genome of Parapenaeopsis hardwickii.</title>
        <authorList>
            <person name="Yuan Y."/>
            <person name="Qin Y."/>
            <person name="Liu S."/>
            <person name="Ji X."/>
        </authorList>
    </citation>
    <scope>NUCLEOTIDE SEQUENCE</scope>
</reference>
<keyword evidence="1" id="KW-1133">Transmembrane helix</keyword>
<keyword evidence="1" id="KW-0472">Membrane</keyword>
<feature type="transmembrane region" description="Helical" evidence="1">
    <location>
        <begin position="29"/>
        <end position="47"/>
    </location>
</feature>
<name>A0A172W6K1_9EUCA</name>
<keyword evidence="2" id="KW-0496">Mitochondrion</keyword>
<accession>A0A172W6K1</accession>
<organism evidence="2">
    <name type="scientific">Mierspenaeopsis hardwickii</name>
    <dbReference type="NCBI Taxonomy" id="2715607"/>
    <lineage>
        <taxon>Eukaryota</taxon>
        <taxon>Metazoa</taxon>
        <taxon>Ecdysozoa</taxon>
        <taxon>Arthropoda</taxon>
        <taxon>Crustacea</taxon>
        <taxon>Multicrustacea</taxon>
        <taxon>Malacostraca</taxon>
        <taxon>Eumalacostraca</taxon>
        <taxon>Eucarida</taxon>
        <taxon>Decapoda</taxon>
        <taxon>Dendrobranchiata</taxon>
        <taxon>Penaeoidea</taxon>
        <taxon>Penaeidae</taxon>
        <taxon>Mierspenaeopsis</taxon>
    </lineage>
</organism>
<dbReference type="EMBL" id="KU899136">
    <property type="protein sequence ID" value="ANF05067.1"/>
    <property type="molecule type" value="Genomic_DNA"/>
</dbReference>
<keyword evidence="1" id="KW-0812">Transmembrane</keyword>
<feature type="transmembrane region" description="Helical" evidence="1">
    <location>
        <begin position="59"/>
        <end position="82"/>
    </location>
</feature>
<evidence type="ECO:0000313" key="2">
    <source>
        <dbReference type="EMBL" id="ANF05067.1"/>
    </source>
</evidence>
<protein>
    <submittedName>
        <fullName evidence="2">NADH dehydrogenase subunit 4L</fullName>
    </submittedName>
</protein>
<sequence length="91" mass="10657">MLVLGLYYMVPLVSVVCGLWVFVYKRKHLLNTLLSLEYIMLSIFWFMSLNLSGLGHESYFLLFFFNINCLWSGLSISFIGVCGPDTWKWLF</sequence>
<geneLocation type="mitochondrion" evidence="2"/>
<dbReference type="Gene3D" id="1.10.287.3510">
    <property type="match status" value="1"/>
</dbReference>
<feature type="transmembrane region" description="Helical" evidence="1">
    <location>
        <begin position="6"/>
        <end position="24"/>
    </location>
</feature>
<evidence type="ECO:0000256" key="1">
    <source>
        <dbReference type="SAM" id="Phobius"/>
    </source>
</evidence>
<gene>
    <name evidence="2" type="primary">ND4L</name>
</gene>